<keyword evidence="9 13" id="KW-0133">Cell shape</keyword>
<feature type="signal peptide" evidence="14">
    <location>
        <begin position="1"/>
        <end position="20"/>
    </location>
</feature>
<keyword evidence="8" id="KW-0378">Hydrolase</keyword>
<evidence type="ECO:0000256" key="12">
    <source>
        <dbReference type="ARBA" id="ARBA00060592"/>
    </source>
</evidence>
<evidence type="ECO:0000256" key="3">
    <source>
        <dbReference type="ARBA" id="ARBA00005992"/>
    </source>
</evidence>
<evidence type="ECO:0000256" key="5">
    <source>
        <dbReference type="ARBA" id="ARBA00022679"/>
    </source>
</evidence>
<keyword evidence="6 14" id="KW-0732">Signal</keyword>
<dbReference type="CDD" id="cd00118">
    <property type="entry name" value="LysM"/>
    <property type="match status" value="1"/>
</dbReference>
<dbReference type="CDD" id="cd16913">
    <property type="entry name" value="YkuD_like"/>
    <property type="match status" value="1"/>
</dbReference>
<dbReference type="FunFam" id="2.40.440.10:FF:000001">
    <property type="entry name" value="L,D-transpeptidase YbiS"/>
    <property type="match status" value="1"/>
</dbReference>
<evidence type="ECO:0000256" key="1">
    <source>
        <dbReference type="ARBA" id="ARBA00004418"/>
    </source>
</evidence>
<feature type="active site" description="Nucleophile" evidence="13">
    <location>
        <position position="206"/>
    </location>
</feature>
<keyword evidence="4" id="KW-0328">Glycosyltransferase</keyword>
<dbReference type="PROSITE" id="PS52029">
    <property type="entry name" value="LD_TPASE"/>
    <property type="match status" value="1"/>
</dbReference>
<dbReference type="GO" id="GO:0016757">
    <property type="term" value="F:glycosyltransferase activity"/>
    <property type="evidence" value="ECO:0007669"/>
    <property type="project" value="UniProtKB-KW"/>
</dbReference>
<comment type="caution">
    <text evidence="17">The sequence shown here is derived from an EMBL/GenBank/DDBJ whole genome shotgun (WGS) entry which is preliminary data.</text>
</comment>
<evidence type="ECO:0000256" key="2">
    <source>
        <dbReference type="ARBA" id="ARBA00004752"/>
    </source>
</evidence>
<dbReference type="Pfam" id="PF17969">
    <property type="entry name" value="Ldt_C"/>
    <property type="match status" value="1"/>
</dbReference>
<dbReference type="GO" id="GO:0071972">
    <property type="term" value="F:peptidoglycan L,D-transpeptidase activity"/>
    <property type="evidence" value="ECO:0007669"/>
    <property type="project" value="TreeGrafter"/>
</dbReference>
<dbReference type="InterPro" id="IPR038063">
    <property type="entry name" value="Transpep_catalytic_dom"/>
</dbReference>
<comment type="pathway">
    <text evidence="12">Glycan biosynthesis.</text>
</comment>
<dbReference type="GO" id="GO:0018104">
    <property type="term" value="P:peptidoglycan-protein cross-linking"/>
    <property type="evidence" value="ECO:0007669"/>
    <property type="project" value="TreeGrafter"/>
</dbReference>
<evidence type="ECO:0000259" key="15">
    <source>
        <dbReference type="PROSITE" id="PS51782"/>
    </source>
</evidence>
<comment type="similarity">
    <text evidence="3">Belongs to the YkuD family.</text>
</comment>
<dbReference type="PANTHER" id="PTHR30582">
    <property type="entry name" value="L,D-TRANSPEPTIDASE"/>
    <property type="match status" value="1"/>
</dbReference>
<evidence type="ECO:0000256" key="4">
    <source>
        <dbReference type="ARBA" id="ARBA00022676"/>
    </source>
</evidence>
<proteinExistence type="inferred from homology"/>
<evidence type="ECO:0000256" key="7">
    <source>
        <dbReference type="ARBA" id="ARBA00022764"/>
    </source>
</evidence>
<evidence type="ECO:0000256" key="11">
    <source>
        <dbReference type="ARBA" id="ARBA00023316"/>
    </source>
</evidence>
<accession>A0A1C3EKP9</accession>
<dbReference type="Gene3D" id="3.10.350.10">
    <property type="entry name" value="LysM domain"/>
    <property type="match status" value="1"/>
</dbReference>
<dbReference type="InterPro" id="IPR018392">
    <property type="entry name" value="LysM"/>
</dbReference>
<evidence type="ECO:0000256" key="6">
    <source>
        <dbReference type="ARBA" id="ARBA00022729"/>
    </source>
</evidence>
<dbReference type="GO" id="GO:0008360">
    <property type="term" value="P:regulation of cell shape"/>
    <property type="evidence" value="ECO:0007669"/>
    <property type="project" value="UniProtKB-UniRule"/>
</dbReference>
<dbReference type="EMBL" id="LYBM01000013">
    <property type="protein sequence ID" value="ODA33811.1"/>
    <property type="molecule type" value="Genomic_DNA"/>
</dbReference>
<dbReference type="STRING" id="1080227.A8L45_09095"/>
<dbReference type="Pfam" id="PF03734">
    <property type="entry name" value="YkuD"/>
    <property type="match status" value="1"/>
</dbReference>
<dbReference type="AlphaFoldDB" id="A0A1C3EKP9"/>
<dbReference type="UniPathway" id="UPA00219"/>
<dbReference type="GO" id="GO:0005576">
    <property type="term" value="C:extracellular region"/>
    <property type="evidence" value="ECO:0007669"/>
    <property type="project" value="TreeGrafter"/>
</dbReference>
<keyword evidence="7" id="KW-0574">Periplasm</keyword>
<dbReference type="InterPro" id="IPR005490">
    <property type="entry name" value="LD_TPept_cat_dom"/>
</dbReference>
<dbReference type="GO" id="GO:0042597">
    <property type="term" value="C:periplasmic space"/>
    <property type="evidence" value="ECO:0007669"/>
    <property type="project" value="UniProtKB-SubCell"/>
</dbReference>
<evidence type="ECO:0000256" key="13">
    <source>
        <dbReference type="PROSITE-ProRule" id="PRU01373"/>
    </source>
</evidence>
<name>A0A1C3EKP9_9GAMM</name>
<evidence type="ECO:0000256" key="14">
    <source>
        <dbReference type="SAM" id="SignalP"/>
    </source>
</evidence>
<protein>
    <submittedName>
        <fullName evidence="17">Peptidase</fullName>
    </submittedName>
</protein>
<evidence type="ECO:0000256" key="9">
    <source>
        <dbReference type="ARBA" id="ARBA00022960"/>
    </source>
</evidence>
<dbReference type="Gene3D" id="2.40.440.10">
    <property type="entry name" value="L,D-transpeptidase catalytic domain-like"/>
    <property type="match status" value="1"/>
</dbReference>
<dbReference type="InterPro" id="IPR041597">
    <property type="entry name" value="Ldt_C"/>
</dbReference>
<feature type="domain" description="LysM" evidence="15">
    <location>
        <begin position="37"/>
        <end position="81"/>
    </location>
</feature>
<keyword evidence="5" id="KW-0808">Transferase</keyword>
<feature type="chain" id="PRO_5008673174" evidence="14">
    <location>
        <begin position="21"/>
        <end position="304"/>
    </location>
</feature>
<feature type="active site" description="Proton donor/acceptor" evidence="13">
    <location>
        <position position="190"/>
    </location>
</feature>
<dbReference type="InterPro" id="IPR036779">
    <property type="entry name" value="LysM_dom_sf"/>
</dbReference>
<dbReference type="OrthoDB" id="9787225at2"/>
<keyword evidence="10 13" id="KW-0573">Peptidoglycan synthesis</keyword>
<comment type="subcellular location">
    <subcellularLocation>
        <location evidence="1">Periplasm</location>
    </subcellularLocation>
</comment>
<dbReference type="Proteomes" id="UP000094936">
    <property type="component" value="Unassembled WGS sequence"/>
</dbReference>
<evidence type="ECO:0000313" key="17">
    <source>
        <dbReference type="EMBL" id="ODA33811.1"/>
    </source>
</evidence>
<keyword evidence="11 13" id="KW-0961">Cell wall biogenesis/degradation</keyword>
<sequence>MRCGKWLLLLLAIFAFNLHAVEYTLPSQGSRIIGKNIIHVSDKTEDLESIAAQYNVGFLALIAANPGVSPHLVEPGTFVTIPRKLILPVVDYEGIVVNLAELRLYYFEKGKSNVHVFPIGIGRVGRETPLMTTSIRNKRENPTWRPTKEIKAEYLEREIELPDVVPPGPDNPLGTHALRLSYGSGEYLIHGTNKDFGIGLRVSSGCIRMRPEDIVWLYDKARVGETVKIINQAVKISVEPDGAVFVEAHRPLSRTKEDKDKRLVSRPDELLTEWLGENSLHSIRYRATLSVQSGIPVEVGTMPL</sequence>
<feature type="domain" description="L,D-TPase catalytic" evidence="16">
    <location>
        <begin position="93"/>
        <end position="230"/>
    </location>
</feature>
<dbReference type="PANTHER" id="PTHR30582:SF24">
    <property type="entry name" value="L,D-TRANSPEPTIDASE ERFK_SRFK-RELATED"/>
    <property type="match status" value="1"/>
</dbReference>
<organism evidence="17 18">
    <name type="scientific">Veronia pacifica</name>
    <dbReference type="NCBI Taxonomy" id="1080227"/>
    <lineage>
        <taxon>Bacteria</taxon>
        <taxon>Pseudomonadati</taxon>
        <taxon>Pseudomonadota</taxon>
        <taxon>Gammaproteobacteria</taxon>
        <taxon>Vibrionales</taxon>
        <taxon>Vibrionaceae</taxon>
        <taxon>Veronia</taxon>
    </lineage>
</organism>
<comment type="pathway">
    <text evidence="2 13">Cell wall biogenesis; peptidoglycan biosynthesis.</text>
</comment>
<reference evidence="17 18" key="1">
    <citation type="submission" date="2016-05" db="EMBL/GenBank/DDBJ databases">
        <title>Genomic Taxonomy of the Vibrionaceae.</title>
        <authorList>
            <person name="Gomez-Gil B."/>
            <person name="Enciso-Ibarra J."/>
        </authorList>
    </citation>
    <scope>NUCLEOTIDE SEQUENCE [LARGE SCALE GENOMIC DNA]</scope>
    <source>
        <strain evidence="17 18">CAIM 1920</strain>
    </source>
</reference>
<evidence type="ECO:0000259" key="16">
    <source>
        <dbReference type="PROSITE" id="PS52029"/>
    </source>
</evidence>
<evidence type="ECO:0000256" key="8">
    <source>
        <dbReference type="ARBA" id="ARBA00022801"/>
    </source>
</evidence>
<dbReference type="PROSITE" id="PS51782">
    <property type="entry name" value="LYSM"/>
    <property type="match status" value="1"/>
</dbReference>
<dbReference type="GO" id="GO:0071555">
    <property type="term" value="P:cell wall organization"/>
    <property type="evidence" value="ECO:0007669"/>
    <property type="project" value="UniProtKB-UniRule"/>
</dbReference>
<evidence type="ECO:0000313" key="18">
    <source>
        <dbReference type="Proteomes" id="UP000094936"/>
    </source>
</evidence>
<dbReference type="InterPro" id="IPR050979">
    <property type="entry name" value="LD-transpeptidase"/>
</dbReference>
<evidence type="ECO:0000256" key="10">
    <source>
        <dbReference type="ARBA" id="ARBA00022984"/>
    </source>
</evidence>
<dbReference type="SUPFAM" id="SSF141523">
    <property type="entry name" value="L,D-transpeptidase catalytic domain-like"/>
    <property type="match status" value="1"/>
</dbReference>
<keyword evidence="18" id="KW-1185">Reference proteome</keyword>
<gene>
    <name evidence="17" type="ORF">A8L45_09095</name>
</gene>